<feature type="transmembrane region" description="Helical" evidence="1">
    <location>
        <begin position="6"/>
        <end position="32"/>
    </location>
</feature>
<dbReference type="AlphaFoldDB" id="A0A1E1X1K7"/>
<keyword evidence="1" id="KW-0472">Membrane</keyword>
<name>A0A1E1X1K7_9ACAR</name>
<reference evidence="2" key="1">
    <citation type="journal article" date="2017" name="Front. Cell. Infect. Microbiol.">
        <title>The Distinct Transcriptional Response of the Midgut of Amblyomma sculptum and Amblyomma aureolatum Ticks to Rickettsia rickettsii Correlates to Their Differences in Susceptibility to Infection.</title>
        <authorList>
            <person name="Martins L.A."/>
            <person name="Galletti M.F.B.M."/>
            <person name="Ribeiro J.M."/>
            <person name="Fujita A."/>
            <person name="Costa F.B."/>
            <person name="Labruna M.B."/>
            <person name="Daffre S."/>
            <person name="Fogaca A.C."/>
        </authorList>
    </citation>
    <scope>NUCLEOTIDE SEQUENCE</scope>
</reference>
<feature type="non-terminal residue" evidence="2">
    <location>
        <position position="90"/>
    </location>
</feature>
<evidence type="ECO:0000313" key="2">
    <source>
        <dbReference type="EMBL" id="JAT93145.1"/>
    </source>
</evidence>
<proteinExistence type="evidence at transcript level"/>
<evidence type="ECO:0000256" key="1">
    <source>
        <dbReference type="SAM" id="Phobius"/>
    </source>
</evidence>
<organism evidence="2">
    <name type="scientific">Amblyomma aureolatum</name>
    <dbReference type="NCBI Taxonomy" id="187763"/>
    <lineage>
        <taxon>Eukaryota</taxon>
        <taxon>Metazoa</taxon>
        <taxon>Ecdysozoa</taxon>
        <taxon>Arthropoda</taxon>
        <taxon>Chelicerata</taxon>
        <taxon>Arachnida</taxon>
        <taxon>Acari</taxon>
        <taxon>Parasitiformes</taxon>
        <taxon>Ixodida</taxon>
        <taxon>Ixodoidea</taxon>
        <taxon>Ixodidae</taxon>
        <taxon>Amblyomminae</taxon>
        <taxon>Amblyomma</taxon>
    </lineage>
</organism>
<protein>
    <submittedName>
        <fullName evidence="2">Putative secreted protein</fullName>
    </submittedName>
</protein>
<dbReference type="EMBL" id="GFAC01006043">
    <property type="protein sequence ID" value="JAT93145.1"/>
    <property type="molecule type" value="mRNA"/>
</dbReference>
<keyword evidence="1" id="KW-1133">Transmembrane helix</keyword>
<sequence>MPVVHIWPAFVAPATLVAAVIVLCSMAGCFVLEEQRPDYSVYHNISALYDEITSLAQTYPAYLQVDHRFKSGRGLSQLVVRLANFSESSP</sequence>
<keyword evidence="1" id="KW-0812">Transmembrane</keyword>
<accession>A0A1E1X1K7</accession>